<dbReference type="EMBL" id="CP094809">
    <property type="protein sequence ID" value="UXU57294.1"/>
    <property type="molecule type" value="Genomic_DNA"/>
</dbReference>
<reference evidence="1" key="1">
    <citation type="submission" date="2022-03" db="EMBL/GenBank/DDBJ databases">
        <title>Comparative Genomics of East African Camel-Associated Staphylococcaceae spp.: Diversity and Inheritance of Traits Involved in Host-Pathogen Interactions.</title>
        <authorList>
            <person name="Akarsu H."/>
            <person name="Liljander A."/>
            <person name="Younan M."/>
            <person name="Brodard I."/>
            <person name="Glucks I."/>
            <person name="Labroussaa F."/>
            <person name="Overesch G."/>
            <person name="Kuhnert P."/>
            <person name="Perreten V."/>
            <person name="Drexler J.F."/>
            <person name="Corman V.M."/>
            <person name="Falquet L."/>
            <person name="Jores J."/>
        </authorList>
    </citation>
    <scope>NUCLEOTIDE SEQUENCE</scope>
    <source>
        <strain evidence="1">IVB6197</strain>
    </source>
</reference>
<gene>
    <name evidence="1" type="ORF">MUA95_00230</name>
</gene>
<accession>A0ABD7TU69</accession>
<evidence type="ECO:0000313" key="1">
    <source>
        <dbReference type="EMBL" id="UXU57294.1"/>
    </source>
</evidence>
<protein>
    <submittedName>
        <fullName evidence="1">Uncharacterized protein</fullName>
    </submittedName>
</protein>
<dbReference type="RefSeq" id="WP_262626439.1">
    <property type="nucleotide sequence ID" value="NZ_CP094809.1"/>
</dbReference>
<dbReference type="Proteomes" id="UP001065705">
    <property type="component" value="Chromosome"/>
</dbReference>
<dbReference type="AlphaFoldDB" id="A0ABD7TU69"/>
<evidence type="ECO:0000313" key="2">
    <source>
        <dbReference type="Proteomes" id="UP001065705"/>
    </source>
</evidence>
<sequence>MNNHKQNDTEGLYMYRYYNMSRLTLPIKIKNIFPENDVSPAINQFDETILKE</sequence>
<proteinExistence type="predicted"/>
<name>A0ABD7TU69_9STAP</name>
<organism evidence="1 2">
    <name type="scientific">Staphylococcus agnetis</name>
    <dbReference type="NCBI Taxonomy" id="985762"/>
    <lineage>
        <taxon>Bacteria</taxon>
        <taxon>Bacillati</taxon>
        <taxon>Bacillota</taxon>
        <taxon>Bacilli</taxon>
        <taxon>Bacillales</taxon>
        <taxon>Staphylococcaceae</taxon>
        <taxon>Staphylococcus</taxon>
    </lineage>
</organism>